<evidence type="ECO:0000313" key="2">
    <source>
        <dbReference type="EMBL" id="KAB7575830.1"/>
    </source>
</evidence>
<gene>
    <name evidence="2" type="ORF">GBM73_00120</name>
    <name evidence="1" type="ORF">SMVRE20_01822</name>
</gene>
<dbReference type="PANTHER" id="PTHR45947:SF3">
    <property type="entry name" value="SULFOQUINOVOSYL TRANSFERASE SQD2"/>
    <property type="match status" value="1"/>
</dbReference>
<dbReference type="Gene3D" id="3.40.50.2000">
    <property type="entry name" value="Glycogen Phosphorylase B"/>
    <property type="match status" value="1"/>
</dbReference>
<dbReference type="SUPFAM" id="SSF53756">
    <property type="entry name" value="UDP-Glycosyltransferase/glycogen phosphorylase"/>
    <property type="match status" value="1"/>
</dbReference>
<dbReference type="Pfam" id="PF13692">
    <property type="entry name" value="Glyco_trans_1_4"/>
    <property type="match status" value="1"/>
</dbReference>
<dbReference type="Proteomes" id="UP000469871">
    <property type="component" value="Unassembled WGS sequence"/>
</dbReference>
<reference evidence="2 3" key="2">
    <citation type="submission" date="2019-10" db="EMBL/GenBank/DDBJ databases">
        <title>Evolutionary dynamics of vancomycin-resistant Enterococcus faecium during gastrointestinal tract colonization and bloodstream infection in immunocompromised pediatric patients.</title>
        <authorList>
            <person name="Chilambi G.S."/>
            <person name="Nordstrom H.R."/>
            <person name="Evans D.R."/>
            <person name="Ferrolino J."/>
            <person name="Hayden R.T."/>
            <person name="Maron G.M."/>
            <person name="Vo A.N."/>
            <person name="Gilmore M.S."/>
            <person name="Wolf J."/>
            <person name="Rosch J.W."/>
            <person name="Van Tyne D."/>
        </authorList>
    </citation>
    <scope>NUCLEOTIDE SEQUENCE [LARGE SCALE GENOMIC DNA]</scope>
    <source>
        <strain evidence="2 3">VRECG27</strain>
    </source>
</reference>
<proteinExistence type="predicted"/>
<keyword evidence="1" id="KW-0808">Transferase</keyword>
<dbReference type="EMBL" id="WEFP01000001">
    <property type="protein sequence ID" value="KAB7575830.1"/>
    <property type="molecule type" value="Genomic_DNA"/>
</dbReference>
<protein>
    <submittedName>
        <fullName evidence="1">Glycosyl transferase family 1</fullName>
    </submittedName>
    <submittedName>
        <fullName evidence="2">Glycosyltransferase</fullName>
    </submittedName>
</protein>
<name>A0A455TWH8_ENTFC</name>
<dbReference type="AlphaFoldDB" id="A0A455TWH8"/>
<evidence type="ECO:0000313" key="1">
    <source>
        <dbReference type="EMBL" id="BBI39492.1"/>
    </source>
</evidence>
<dbReference type="RefSeq" id="WP_002304645.1">
    <property type="nucleotide sequence ID" value="NZ_BTRN01000021.1"/>
</dbReference>
<sequence>MNVLFITTQFPYPLDNGGKIGAYNGISVLSRDYDVTVLSFTEEPQYVEEGVSFFREKFNSVKFENPVIHDVHIRNNPMKLVEALAIGYCLRQPYIVSKFYDSKMLQLIDEKFSNNAYWDIIFIDYLNMQSYGQYIREKYKTQFGKYILKDHNIEYDLVLQEAESSRGLKKKLLQLEYKRTRKYEEAAVNRADYCFSVCDANTEVLKKINDNSYTMLPTYEMLTGVKKNIEKNTILYLGNLSWKSNMQGLVWFLESIYPNIQQRIPDVKITIVGSGPVGTDFSKYSGVDYRGYVKDISHIYDDQAVLIVPLLEGSGIRIKILEAFNNEIAVVSTLVGCDTIGAKDGSELFIADNEKDFATAVVRLLEDMNLNEKVRKNAKLFLKEKYSLTARQDEFSAIINS</sequence>
<reference evidence="1" key="1">
    <citation type="submission" date="2019-02" db="EMBL/GenBank/DDBJ databases">
        <title>Complete Genome Sequence of vanD5-typed vancomycin-resistant Enterococcus faecium in Sapporo, Japan.</title>
        <authorList>
            <person name="Sato T."/>
            <person name="Wada T."/>
            <person name="Shinagawa M."/>
            <person name="Fukushima Y."/>
            <person name="Nakajima C."/>
            <person name="Suzuki Y."/>
            <person name="Takahashi S."/>
            <person name="Yokota S."/>
        </authorList>
    </citation>
    <scope>NUCLEOTIDE SEQUENCE</scope>
    <source>
        <strain evidence="1">SMVRE20</strain>
    </source>
</reference>
<dbReference type="CDD" id="cd03801">
    <property type="entry name" value="GT4_PimA-like"/>
    <property type="match status" value="1"/>
</dbReference>
<dbReference type="EMBL" id="AP019408">
    <property type="protein sequence ID" value="BBI39492.1"/>
    <property type="molecule type" value="Genomic_DNA"/>
</dbReference>
<dbReference type="GO" id="GO:0016757">
    <property type="term" value="F:glycosyltransferase activity"/>
    <property type="evidence" value="ECO:0007669"/>
    <property type="project" value="TreeGrafter"/>
</dbReference>
<organism evidence="1">
    <name type="scientific">Enterococcus faecium</name>
    <name type="common">Streptococcus faecium</name>
    <dbReference type="NCBI Taxonomy" id="1352"/>
    <lineage>
        <taxon>Bacteria</taxon>
        <taxon>Bacillati</taxon>
        <taxon>Bacillota</taxon>
        <taxon>Bacilli</taxon>
        <taxon>Lactobacillales</taxon>
        <taxon>Enterococcaceae</taxon>
        <taxon>Enterococcus</taxon>
    </lineage>
</organism>
<accession>A0A455TWH8</accession>
<evidence type="ECO:0000313" key="3">
    <source>
        <dbReference type="Proteomes" id="UP000469871"/>
    </source>
</evidence>
<dbReference type="PANTHER" id="PTHR45947">
    <property type="entry name" value="SULFOQUINOVOSYL TRANSFERASE SQD2"/>
    <property type="match status" value="1"/>
</dbReference>
<dbReference type="InterPro" id="IPR050194">
    <property type="entry name" value="Glycosyltransferase_grp1"/>
</dbReference>